<name>A0ABW2P5L3_9ACTN</name>
<evidence type="ECO:0000259" key="2">
    <source>
        <dbReference type="Pfam" id="PF03713"/>
    </source>
</evidence>
<evidence type="ECO:0000313" key="4">
    <source>
        <dbReference type="Proteomes" id="UP001596496"/>
    </source>
</evidence>
<feature type="chain" id="PRO_5045457634" evidence="1">
    <location>
        <begin position="25"/>
        <end position="211"/>
    </location>
</feature>
<gene>
    <name evidence="3" type="ORF">ACFQSB_13825</name>
</gene>
<feature type="signal peptide" evidence="1">
    <location>
        <begin position="1"/>
        <end position="24"/>
    </location>
</feature>
<proteinExistence type="predicted"/>
<organism evidence="3 4">
    <name type="scientific">Sphaerisporangium rhizosphaerae</name>
    <dbReference type="NCBI Taxonomy" id="2269375"/>
    <lineage>
        <taxon>Bacteria</taxon>
        <taxon>Bacillati</taxon>
        <taxon>Actinomycetota</taxon>
        <taxon>Actinomycetes</taxon>
        <taxon>Streptosporangiales</taxon>
        <taxon>Streptosporangiaceae</taxon>
        <taxon>Sphaerisporangium</taxon>
    </lineage>
</organism>
<dbReference type="RefSeq" id="WP_380826751.1">
    <property type="nucleotide sequence ID" value="NZ_JBHTCG010000007.1"/>
</dbReference>
<sequence>MRFALLIAAGVVALTVTGCSGGSATPVATSTVPVIVPGKPGEAAKTLPPGATVTAVPSPTANAADVVFMQDMVVHHRQALDMSALAATRAASGDVKRIAARISDTQGPEINAMIRWLQQQGQRVPDHHTAHHDAMPGMATERQLSDLRAASGAGFDRLYLQLMTAHHMGAVTMAAGEMEKGSHITVQELAEDISVTQTAEIQRMRRIRPGG</sequence>
<protein>
    <submittedName>
        <fullName evidence="3">DUF305 domain-containing protein</fullName>
    </submittedName>
</protein>
<feature type="domain" description="DUF305" evidence="2">
    <location>
        <begin position="65"/>
        <end position="207"/>
    </location>
</feature>
<keyword evidence="4" id="KW-1185">Reference proteome</keyword>
<evidence type="ECO:0000313" key="3">
    <source>
        <dbReference type="EMBL" id="MFC7383295.1"/>
    </source>
</evidence>
<dbReference type="PROSITE" id="PS51257">
    <property type="entry name" value="PROKAR_LIPOPROTEIN"/>
    <property type="match status" value="1"/>
</dbReference>
<dbReference type="Proteomes" id="UP001596496">
    <property type="component" value="Unassembled WGS sequence"/>
</dbReference>
<dbReference type="Gene3D" id="1.20.1260.10">
    <property type="match status" value="1"/>
</dbReference>
<reference evidence="4" key="1">
    <citation type="journal article" date="2019" name="Int. J. Syst. Evol. Microbiol.">
        <title>The Global Catalogue of Microorganisms (GCM) 10K type strain sequencing project: providing services to taxonomists for standard genome sequencing and annotation.</title>
        <authorList>
            <consortium name="The Broad Institute Genomics Platform"/>
            <consortium name="The Broad Institute Genome Sequencing Center for Infectious Disease"/>
            <person name="Wu L."/>
            <person name="Ma J."/>
        </authorList>
    </citation>
    <scope>NUCLEOTIDE SEQUENCE [LARGE SCALE GENOMIC DNA]</scope>
    <source>
        <strain evidence="4">CECT 7649</strain>
    </source>
</reference>
<dbReference type="Pfam" id="PF03713">
    <property type="entry name" value="DUF305"/>
    <property type="match status" value="1"/>
</dbReference>
<accession>A0ABW2P5L3</accession>
<dbReference type="InterPro" id="IPR005183">
    <property type="entry name" value="DUF305_CopM-like"/>
</dbReference>
<keyword evidence="1" id="KW-0732">Signal</keyword>
<dbReference type="EMBL" id="JBHTCG010000007">
    <property type="protein sequence ID" value="MFC7383295.1"/>
    <property type="molecule type" value="Genomic_DNA"/>
</dbReference>
<dbReference type="InterPro" id="IPR012347">
    <property type="entry name" value="Ferritin-like"/>
</dbReference>
<dbReference type="PANTHER" id="PTHR36933">
    <property type="entry name" value="SLL0788 PROTEIN"/>
    <property type="match status" value="1"/>
</dbReference>
<comment type="caution">
    <text evidence="3">The sequence shown here is derived from an EMBL/GenBank/DDBJ whole genome shotgun (WGS) entry which is preliminary data.</text>
</comment>
<dbReference type="PANTHER" id="PTHR36933:SF1">
    <property type="entry name" value="SLL0788 PROTEIN"/>
    <property type="match status" value="1"/>
</dbReference>
<evidence type="ECO:0000256" key="1">
    <source>
        <dbReference type="SAM" id="SignalP"/>
    </source>
</evidence>